<dbReference type="STRING" id="418495.SAMN05216215_10748"/>
<dbReference type="AlphaFoldDB" id="A0A1H3T367"/>
<dbReference type="Pfam" id="PF00903">
    <property type="entry name" value="Glyoxalase"/>
    <property type="match status" value="2"/>
</dbReference>
<keyword evidence="11" id="KW-1185">Reference proteome</keyword>
<evidence type="ECO:0000313" key="11">
    <source>
        <dbReference type="Proteomes" id="UP000199529"/>
    </source>
</evidence>
<evidence type="ECO:0000256" key="2">
    <source>
        <dbReference type="ARBA" id="ARBA00008784"/>
    </source>
</evidence>
<evidence type="ECO:0000256" key="3">
    <source>
        <dbReference type="ARBA" id="ARBA00022723"/>
    </source>
</evidence>
<reference evidence="11" key="1">
    <citation type="submission" date="2016-10" db="EMBL/GenBank/DDBJ databases">
        <authorList>
            <person name="Varghese N."/>
            <person name="Submissions S."/>
        </authorList>
    </citation>
    <scope>NUCLEOTIDE SEQUENCE [LARGE SCALE GENOMIC DNA]</scope>
    <source>
        <strain evidence="11">CGMCC 4.3530</strain>
    </source>
</reference>
<dbReference type="InterPro" id="IPR044904">
    <property type="entry name" value="HPCD_C_sf"/>
</dbReference>
<dbReference type="Proteomes" id="UP000199529">
    <property type="component" value="Unassembled WGS sequence"/>
</dbReference>
<keyword evidence="7 8" id="KW-0408">Iron</keyword>
<dbReference type="PROSITE" id="PS51819">
    <property type="entry name" value="VOC"/>
    <property type="match status" value="2"/>
</dbReference>
<feature type="domain" description="VOC" evidence="9">
    <location>
        <begin position="10"/>
        <end position="124"/>
    </location>
</feature>
<dbReference type="InterPro" id="IPR050383">
    <property type="entry name" value="GlyoxalaseI/FosfomycinResist"/>
</dbReference>
<dbReference type="GO" id="GO:0008198">
    <property type="term" value="F:ferrous iron binding"/>
    <property type="evidence" value="ECO:0007669"/>
    <property type="project" value="InterPro"/>
</dbReference>
<sequence>MPVPAPDVVRAADAELAVTDLPRARRFWVDALGFEAIEEDDEVIYLRGYEEFLHHSLVLRKAPEPGLRRLAYRVRTPEDVQRAEEFFAAKGLPTQVVPAGTTRGIGEAVRVEDPLGFPVEFFHHAEHGPRHVQRYDLRRGAEPARIDHFNVLTPDVQAAHDFYAELGFRTSETIEDDDRLYAAWMFRKSTVHDIAFTGGAGPRLHHIAFFVPESHHILRACDILGATADHAHIERGPGRHGVSNAFYLYLRDPDGHRLELYTSDYYTGDPDHPTARWSVQDPRRRDFWGHDVVASWYREGSTAFGLDGEPKPLVHPPVSEETVHVGADGIGVVTEARLQQS</sequence>
<evidence type="ECO:0000256" key="4">
    <source>
        <dbReference type="ARBA" id="ARBA00022797"/>
    </source>
</evidence>
<keyword evidence="6 8" id="KW-0560">Oxidoreductase</keyword>
<proteinExistence type="inferred from homology"/>
<dbReference type="RefSeq" id="WP_093277455.1">
    <property type="nucleotide sequence ID" value="NZ_FNOK01000074.1"/>
</dbReference>
<protein>
    <submittedName>
        <fullName evidence="10">3,4-dihydroxyphenylacetate 2,3-dioxygenase</fullName>
    </submittedName>
</protein>
<organism evidence="10 11">
    <name type="scientific">Saccharopolyspora shandongensis</name>
    <dbReference type="NCBI Taxonomy" id="418495"/>
    <lineage>
        <taxon>Bacteria</taxon>
        <taxon>Bacillati</taxon>
        <taxon>Actinomycetota</taxon>
        <taxon>Actinomycetes</taxon>
        <taxon>Pseudonocardiales</taxon>
        <taxon>Pseudonocardiaceae</taxon>
        <taxon>Saccharopolyspora</taxon>
    </lineage>
</organism>
<name>A0A1H3T367_9PSEU</name>
<dbReference type="Gene3D" id="3.10.180.10">
    <property type="entry name" value="2,3-Dihydroxybiphenyl 1,2-Dioxygenase, domain 1"/>
    <property type="match status" value="2"/>
</dbReference>
<evidence type="ECO:0000313" key="10">
    <source>
        <dbReference type="EMBL" id="SDZ44175.1"/>
    </source>
</evidence>
<evidence type="ECO:0000256" key="1">
    <source>
        <dbReference type="ARBA" id="ARBA00001954"/>
    </source>
</evidence>
<dbReference type="Gene3D" id="4.10.1270.10">
    <property type="entry name" value="homoprotocatechuate 2,3-dioxygenase domains"/>
    <property type="match status" value="1"/>
</dbReference>
<accession>A0A1H3T367</accession>
<gene>
    <name evidence="10" type="ORF">SAMN05216215_10748</name>
</gene>
<comment type="cofactor">
    <cofactor evidence="1 8">
        <name>Fe(2+)</name>
        <dbReference type="ChEBI" id="CHEBI:29033"/>
    </cofactor>
</comment>
<keyword evidence="3" id="KW-0479">Metal-binding</keyword>
<dbReference type="InterPro" id="IPR000486">
    <property type="entry name" value="Xdiol_ring_cleave_dOase_1/2"/>
</dbReference>
<dbReference type="GO" id="GO:0051213">
    <property type="term" value="F:dioxygenase activity"/>
    <property type="evidence" value="ECO:0007669"/>
    <property type="project" value="UniProtKB-KW"/>
</dbReference>
<dbReference type="OrthoDB" id="317332at2"/>
<evidence type="ECO:0000256" key="5">
    <source>
        <dbReference type="ARBA" id="ARBA00022964"/>
    </source>
</evidence>
<dbReference type="InterPro" id="IPR037523">
    <property type="entry name" value="VOC_core"/>
</dbReference>
<dbReference type="InterPro" id="IPR029068">
    <property type="entry name" value="Glyas_Bleomycin-R_OHBP_Dase"/>
</dbReference>
<evidence type="ECO:0000256" key="6">
    <source>
        <dbReference type="ARBA" id="ARBA00023002"/>
    </source>
</evidence>
<dbReference type="NCBIfam" id="TIGR02295">
    <property type="entry name" value="HpaD"/>
    <property type="match status" value="1"/>
</dbReference>
<dbReference type="PANTHER" id="PTHR21366:SF27">
    <property type="entry name" value="GLYOXALASE-LIKE DOMAIN-CONTAINING PROTEIN"/>
    <property type="match status" value="1"/>
</dbReference>
<dbReference type="InterPro" id="IPR004360">
    <property type="entry name" value="Glyas_Fos-R_dOase_dom"/>
</dbReference>
<dbReference type="InterPro" id="IPR011981">
    <property type="entry name" value="DHPA_dOase_Mn/Fe"/>
</dbReference>
<dbReference type="PANTHER" id="PTHR21366">
    <property type="entry name" value="GLYOXALASE FAMILY PROTEIN"/>
    <property type="match status" value="1"/>
</dbReference>
<dbReference type="EMBL" id="FNOK01000074">
    <property type="protein sequence ID" value="SDZ44175.1"/>
    <property type="molecule type" value="Genomic_DNA"/>
</dbReference>
<evidence type="ECO:0000256" key="8">
    <source>
        <dbReference type="RuleBase" id="RU000683"/>
    </source>
</evidence>
<comment type="similarity">
    <text evidence="2 8">Belongs to the extradiol ring-cleavage dioxygenase family.</text>
</comment>
<keyword evidence="4 8" id="KW-0058">Aromatic hydrocarbons catabolism</keyword>
<keyword evidence="5 8" id="KW-0223">Dioxygenase</keyword>
<dbReference type="SUPFAM" id="SSF54593">
    <property type="entry name" value="Glyoxalase/Bleomycin resistance protein/Dihydroxybiphenyl dioxygenase"/>
    <property type="match status" value="1"/>
</dbReference>
<evidence type="ECO:0000259" key="9">
    <source>
        <dbReference type="PROSITE" id="PS51819"/>
    </source>
</evidence>
<evidence type="ECO:0000256" key="7">
    <source>
        <dbReference type="ARBA" id="ARBA00023004"/>
    </source>
</evidence>
<feature type="domain" description="VOC" evidence="9">
    <location>
        <begin position="145"/>
        <end position="263"/>
    </location>
</feature>
<dbReference type="PROSITE" id="PS00082">
    <property type="entry name" value="EXTRADIOL_DIOXYGENAS"/>
    <property type="match status" value="1"/>
</dbReference>